<dbReference type="GO" id="GO:0008270">
    <property type="term" value="F:zinc ion binding"/>
    <property type="evidence" value="ECO:0007669"/>
    <property type="project" value="InterPro"/>
</dbReference>
<feature type="repeat" description="PPR" evidence="3">
    <location>
        <begin position="203"/>
        <end position="237"/>
    </location>
</feature>
<feature type="repeat" description="PPR" evidence="3">
    <location>
        <begin position="141"/>
        <end position="175"/>
    </location>
</feature>
<dbReference type="Pfam" id="PF20430">
    <property type="entry name" value="Eplus_motif"/>
    <property type="match status" value="1"/>
</dbReference>
<dbReference type="Pfam" id="PF20431">
    <property type="entry name" value="E_motif"/>
    <property type="match status" value="1"/>
</dbReference>
<dbReference type="Proteomes" id="UP000652761">
    <property type="component" value="Unassembled WGS sequence"/>
</dbReference>
<dbReference type="NCBIfam" id="TIGR00756">
    <property type="entry name" value="PPR"/>
    <property type="match status" value="5"/>
</dbReference>
<dbReference type="InterPro" id="IPR046848">
    <property type="entry name" value="E_motif"/>
</dbReference>
<accession>A0A843TWU3</accession>
<dbReference type="PANTHER" id="PTHR47926">
    <property type="entry name" value="PENTATRICOPEPTIDE REPEAT-CONTAINING PROTEIN"/>
    <property type="match status" value="1"/>
</dbReference>
<protein>
    <recommendedName>
        <fullName evidence="4">DYW domain-containing protein</fullName>
    </recommendedName>
</protein>
<dbReference type="FunFam" id="1.25.40.10:FF:000690">
    <property type="entry name" value="Pentatricopeptide repeat-containing protein"/>
    <property type="match status" value="1"/>
</dbReference>
<gene>
    <name evidence="5" type="ORF">Taro_006141</name>
</gene>
<proteinExistence type="inferred from homology"/>
<dbReference type="Pfam" id="PF13041">
    <property type="entry name" value="PPR_2"/>
    <property type="match status" value="1"/>
</dbReference>
<organism evidence="5 6">
    <name type="scientific">Colocasia esculenta</name>
    <name type="common">Wild taro</name>
    <name type="synonym">Arum esculentum</name>
    <dbReference type="NCBI Taxonomy" id="4460"/>
    <lineage>
        <taxon>Eukaryota</taxon>
        <taxon>Viridiplantae</taxon>
        <taxon>Streptophyta</taxon>
        <taxon>Embryophyta</taxon>
        <taxon>Tracheophyta</taxon>
        <taxon>Spermatophyta</taxon>
        <taxon>Magnoliopsida</taxon>
        <taxon>Liliopsida</taxon>
        <taxon>Araceae</taxon>
        <taxon>Aroideae</taxon>
        <taxon>Colocasieae</taxon>
        <taxon>Colocasia</taxon>
    </lineage>
</organism>
<dbReference type="InterPro" id="IPR032867">
    <property type="entry name" value="DYW_dom"/>
</dbReference>
<comment type="similarity">
    <text evidence="1">Belongs to the PPR family. PCMP-H subfamily.</text>
</comment>
<evidence type="ECO:0000259" key="4">
    <source>
        <dbReference type="Pfam" id="PF14432"/>
    </source>
</evidence>
<dbReference type="FunFam" id="1.25.40.10:FF:000348">
    <property type="entry name" value="Pentatricopeptide repeat-containing protein chloroplastic"/>
    <property type="match status" value="1"/>
</dbReference>
<reference evidence="5" key="1">
    <citation type="submission" date="2017-07" db="EMBL/GenBank/DDBJ databases">
        <title>Taro Niue Genome Assembly and Annotation.</title>
        <authorList>
            <person name="Atibalentja N."/>
            <person name="Keating K."/>
            <person name="Fields C.J."/>
        </authorList>
    </citation>
    <scope>NUCLEOTIDE SEQUENCE</scope>
    <source>
        <strain evidence="5">Niue_2</strain>
        <tissue evidence="5">Leaf</tissue>
    </source>
</reference>
<dbReference type="OrthoDB" id="185373at2759"/>
<evidence type="ECO:0000256" key="1">
    <source>
        <dbReference type="ARBA" id="ARBA00006643"/>
    </source>
</evidence>
<dbReference type="PANTHER" id="PTHR47926:SF436">
    <property type="entry name" value="PENTATRICOPEPTIDE REPEAT-CONTAINING PROTEIN ELI1, CHLOROPLASTIC-LIKE ISOFORM X2"/>
    <property type="match status" value="1"/>
</dbReference>
<evidence type="ECO:0000256" key="2">
    <source>
        <dbReference type="ARBA" id="ARBA00022737"/>
    </source>
</evidence>
<evidence type="ECO:0000256" key="3">
    <source>
        <dbReference type="PROSITE-ProRule" id="PRU00708"/>
    </source>
</evidence>
<dbReference type="Gene3D" id="1.25.40.10">
    <property type="entry name" value="Tetratricopeptide repeat domain"/>
    <property type="match status" value="4"/>
</dbReference>
<dbReference type="EMBL" id="NMUH01000180">
    <property type="protein sequence ID" value="MQL73824.1"/>
    <property type="molecule type" value="Genomic_DNA"/>
</dbReference>
<dbReference type="GO" id="GO:0003729">
    <property type="term" value="F:mRNA binding"/>
    <property type="evidence" value="ECO:0007669"/>
    <property type="project" value="UniProtKB-ARBA"/>
</dbReference>
<dbReference type="InterPro" id="IPR046849">
    <property type="entry name" value="E2_motif"/>
</dbReference>
<comment type="caution">
    <text evidence="5">The sequence shown here is derived from an EMBL/GenBank/DDBJ whole genome shotgun (WGS) entry which is preliminary data.</text>
</comment>
<dbReference type="GO" id="GO:0009451">
    <property type="term" value="P:RNA modification"/>
    <property type="evidence" value="ECO:0007669"/>
    <property type="project" value="InterPro"/>
</dbReference>
<dbReference type="InterPro" id="IPR046960">
    <property type="entry name" value="PPR_At4g14850-like_plant"/>
</dbReference>
<dbReference type="AlphaFoldDB" id="A0A843TWU3"/>
<keyword evidence="2" id="KW-0677">Repeat</keyword>
<dbReference type="InterPro" id="IPR011990">
    <property type="entry name" value="TPR-like_helical_dom_sf"/>
</dbReference>
<evidence type="ECO:0000313" key="6">
    <source>
        <dbReference type="Proteomes" id="UP000652761"/>
    </source>
</evidence>
<sequence>MRVRCPVPIAALLQSPSTPARQVKQIHAQLLLHDHPPRSSLFFFNSMLLAYASSPNPSDGFSFFATARARFHRPNNFTFQFLLKASARARSLAQAAQVHCSSLKLGFGSYTFLQNGLLKCYCVCGRLVDARQLFDEVPSRDVVAFNTIIHGYAESGDMGSALSLFEQVPDPNPVTWTTMLVGSSAAGNVSAARRLFDSMPEKDLVAWNAMISAYVQNHRPLEALHLFVEMQARNLKPNQVTVATVLSACAAIGALDAGKWIHVYLVKNKFRLDPFLGSALVDMYCKCGIVHLALEVFENLREKNSCTWNALINGLAMNGLAERSLEMFERMLLDQSVRPDEVTFVGVLLACSHGGFVEEGRKHFYHTVKEYGVNLLPEHYACIVDLFARCGLLKEAEDIIRCMPIPPDIVVLRALLGGCRLHKNVDMAERVLSEMEAHGSGDYVLLSNLYASVGRWEDVEKVRGIMKGMGIKKVPGCSSIEINNTIHEFVSGDRSHPKYKEILDKLAELGRKMSTDGYLAETTAALYDIDEEEKEEALGHHSEKLAIGFGLISTEPGTPLRIVKNLRFCNDCHTWSGSKDQAVIPHVEKEKERNRNSVPHQPTPA</sequence>
<feature type="domain" description="DYW" evidence="4">
    <location>
        <begin position="517"/>
        <end position="575"/>
    </location>
</feature>
<dbReference type="Pfam" id="PF14432">
    <property type="entry name" value="DYW_deaminase"/>
    <property type="match status" value="1"/>
</dbReference>
<feature type="repeat" description="PPR" evidence="3">
    <location>
        <begin position="304"/>
        <end position="339"/>
    </location>
</feature>
<dbReference type="PROSITE" id="PS51375">
    <property type="entry name" value="PPR"/>
    <property type="match status" value="3"/>
</dbReference>
<dbReference type="Pfam" id="PF01535">
    <property type="entry name" value="PPR"/>
    <property type="match status" value="5"/>
</dbReference>
<name>A0A843TWU3_COLES</name>
<keyword evidence="6" id="KW-1185">Reference proteome</keyword>
<evidence type="ECO:0000313" key="5">
    <source>
        <dbReference type="EMBL" id="MQL73824.1"/>
    </source>
</evidence>
<dbReference type="InterPro" id="IPR002885">
    <property type="entry name" value="PPR_rpt"/>
</dbReference>